<feature type="domain" description="AMP-dependent synthetase/ligase" evidence="7">
    <location>
        <begin position="37"/>
        <end position="368"/>
    </location>
</feature>
<dbReference type="InterPro" id="IPR000873">
    <property type="entry name" value="AMP-dep_synth/lig_dom"/>
</dbReference>
<organism evidence="8 9">
    <name type="scientific">Etheostoma spectabile</name>
    <name type="common">orangethroat darter</name>
    <dbReference type="NCBI Taxonomy" id="54343"/>
    <lineage>
        <taxon>Eukaryota</taxon>
        <taxon>Metazoa</taxon>
        <taxon>Chordata</taxon>
        <taxon>Craniata</taxon>
        <taxon>Vertebrata</taxon>
        <taxon>Euteleostomi</taxon>
        <taxon>Actinopterygii</taxon>
        <taxon>Neopterygii</taxon>
        <taxon>Teleostei</taxon>
        <taxon>Neoteleostei</taxon>
        <taxon>Acanthomorphata</taxon>
        <taxon>Eupercaria</taxon>
        <taxon>Perciformes</taxon>
        <taxon>Percoidei</taxon>
        <taxon>Percidae</taxon>
        <taxon>Etheostomatinae</taxon>
        <taxon>Etheostoma</taxon>
    </lineage>
</organism>
<feature type="non-terminal residue" evidence="8">
    <location>
        <position position="1"/>
    </location>
</feature>
<reference evidence="8 9" key="1">
    <citation type="submission" date="2019-08" db="EMBL/GenBank/DDBJ databases">
        <title>A chromosome-level genome assembly, high-density linkage maps, and genome scans reveal the genomic architecture of hybrid incompatibilities underlying speciation via character displacement in darters (Percidae: Etheostominae).</title>
        <authorList>
            <person name="Moran R.L."/>
            <person name="Catchen J.M."/>
            <person name="Fuller R.C."/>
        </authorList>
    </citation>
    <scope>NUCLEOTIDE SEQUENCE [LARGE SCALE GENOMIC DNA]</scope>
    <source>
        <strain evidence="8">EspeVRDwgs_2016</strain>
        <tissue evidence="8">Muscle</tissue>
    </source>
</reference>
<dbReference type="Proteomes" id="UP000327493">
    <property type="component" value="Chromosome 21"/>
</dbReference>
<evidence type="ECO:0000256" key="6">
    <source>
        <dbReference type="ARBA" id="ARBA00048277"/>
    </source>
</evidence>
<keyword evidence="9" id="KW-1185">Reference proteome</keyword>
<feature type="non-terminal residue" evidence="8">
    <location>
        <position position="372"/>
    </location>
</feature>
<gene>
    <name evidence="8" type="ORF">FQN60_002838</name>
</gene>
<evidence type="ECO:0000256" key="3">
    <source>
        <dbReference type="ARBA" id="ARBA00037247"/>
    </source>
</evidence>
<evidence type="ECO:0000313" key="8">
    <source>
        <dbReference type="EMBL" id="KAA8581257.1"/>
    </source>
</evidence>
<evidence type="ECO:0000256" key="5">
    <source>
        <dbReference type="ARBA" id="ARBA00047319"/>
    </source>
</evidence>
<dbReference type="Gene3D" id="3.40.50.980">
    <property type="match status" value="2"/>
</dbReference>
<name>A0A5J5CHQ5_9PERO</name>
<dbReference type="GO" id="GO:0006631">
    <property type="term" value="P:fatty acid metabolic process"/>
    <property type="evidence" value="ECO:0007669"/>
    <property type="project" value="TreeGrafter"/>
</dbReference>
<accession>A0A5J5CHQ5</accession>
<evidence type="ECO:0000256" key="2">
    <source>
        <dbReference type="ARBA" id="ARBA00022598"/>
    </source>
</evidence>
<evidence type="ECO:0000256" key="1">
    <source>
        <dbReference type="ARBA" id="ARBA00006432"/>
    </source>
</evidence>
<dbReference type="SUPFAM" id="SSF56801">
    <property type="entry name" value="Acetyl-CoA synthetase-like"/>
    <property type="match status" value="1"/>
</dbReference>
<keyword evidence="2" id="KW-0436">Ligase</keyword>
<proteinExistence type="inferred from homology"/>
<dbReference type="PANTHER" id="PTHR43201">
    <property type="entry name" value="ACYL-COA SYNTHETASE"/>
    <property type="match status" value="1"/>
</dbReference>
<evidence type="ECO:0000259" key="7">
    <source>
        <dbReference type="Pfam" id="PF00501"/>
    </source>
</evidence>
<sequence>GIHVDSPPIIPTLTTSYAHGTSSTSLHHITIGDALLKAVERTPDREAAVFVQDGVRKTFAQLQQDVSRSLKVDQAAAGLLAIGLQKGDRLGMWGPNTYEWVLFQFATARAGIILVSVNPAYQQKEVEFALRKVGCKAIVCPTQFKTQKYCEMLRQICPEIETSAPGDIRSARLPDLRSVIVIDSRQPGMLHLEDVMQAGSSQYMQQLQDLQKKISFDDPINIQFTSVIGTTGAPKGATLSHHNIINNAYFVGKRVGYTWRVSLNRHPDLRICLPVPMYHCFGSVGGGMCIAVHGISIIFPSAGYDGKATLAALESERCTYIYGTPTMYVDWLNQPDLAKHDLSSVHTGIMAGSPCPPEVVKKVITMMGIKEI</sequence>
<comment type="caution">
    <text evidence="8">The sequence shown here is derived from an EMBL/GenBank/DDBJ whole genome shotgun (WGS) entry which is preliminary data.</text>
</comment>
<evidence type="ECO:0000313" key="9">
    <source>
        <dbReference type="Proteomes" id="UP000327493"/>
    </source>
</evidence>
<dbReference type="GO" id="GO:0031956">
    <property type="term" value="F:medium-chain fatty acid-CoA ligase activity"/>
    <property type="evidence" value="ECO:0007669"/>
    <property type="project" value="UniProtKB-EC"/>
</dbReference>
<dbReference type="Pfam" id="PF00501">
    <property type="entry name" value="AMP-binding"/>
    <property type="match status" value="1"/>
</dbReference>
<comment type="catalytic activity">
    <reaction evidence="5">
        <text>octanoate + ATP + CoA = octanoyl-CoA + AMP + diphosphate</text>
        <dbReference type="Rhea" id="RHEA:33631"/>
        <dbReference type="ChEBI" id="CHEBI:25646"/>
        <dbReference type="ChEBI" id="CHEBI:30616"/>
        <dbReference type="ChEBI" id="CHEBI:33019"/>
        <dbReference type="ChEBI" id="CHEBI:57287"/>
        <dbReference type="ChEBI" id="CHEBI:57386"/>
        <dbReference type="ChEBI" id="CHEBI:456215"/>
    </reaction>
</comment>
<comment type="catalytic activity">
    <reaction evidence="6">
        <text>a medium-chain fatty acid + ATP + CoA = a medium-chain fatty acyl-CoA + AMP + diphosphate</text>
        <dbReference type="Rhea" id="RHEA:48340"/>
        <dbReference type="ChEBI" id="CHEBI:30616"/>
        <dbReference type="ChEBI" id="CHEBI:33019"/>
        <dbReference type="ChEBI" id="CHEBI:57287"/>
        <dbReference type="ChEBI" id="CHEBI:59558"/>
        <dbReference type="ChEBI" id="CHEBI:90546"/>
        <dbReference type="ChEBI" id="CHEBI:456215"/>
        <dbReference type="EC" id="6.2.1.2"/>
    </reaction>
</comment>
<comment type="function">
    <text evidence="3">Acyl-CoA synthases catalyze the initial reaction in fatty acid metabolism, by forming a thioester with CoA. Has some preference toward medium-chain substrates. Plays a role in adipocyte differentiation.</text>
</comment>
<evidence type="ECO:0000256" key="4">
    <source>
        <dbReference type="ARBA" id="ARBA00039638"/>
    </source>
</evidence>
<dbReference type="AlphaFoldDB" id="A0A5J5CHQ5"/>
<dbReference type="EMBL" id="VOFY01000021">
    <property type="protein sequence ID" value="KAA8581257.1"/>
    <property type="molecule type" value="Genomic_DNA"/>
</dbReference>
<comment type="similarity">
    <text evidence="1">Belongs to the ATP-dependent AMP-binding enzyme family.</text>
</comment>
<dbReference type="PANTHER" id="PTHR43201:SF5">
    <property type="entry name" value="MEDIUM-CHAIN ACYL-COA LIGASE ACSF2, MITOCHONDRIAL"/>
    <property type="match status" value="1"/>
</dbReference>
<protein>
    <recommendedName>
        <fullName evidence="4">Medium-chain acyl-CoA ligase ACSF2, mitochondrial</fullName>
    </recommendedName>
</protein>